<keyword evidence="2" id="KW-1185">Reference proteome</keyword>
<gene>
    <name evidence="1" type="ORF">BINO364_LOCUS14780</name>
</gene>
<sequence length="85" mass="9392">MNIGSSTSKPISRVQRYDLTNLSAMQSSNDEDDDSFEGELSKNVLIAKDGTQWQLDPLRSTQTSRRNIILQQGGAAFSVNLIGKF</sequence>
<dbReference type="EMBL" id="OV170228">
    <property type="protein sequence ID" value="CAH0729723.1"/>
    <property type="molecule type" value="Genomic_DNA"/>
</dbReference>
<organism evidence="1 2">
    <name type="scientific">Brenthis ino</name>
    <name type="common">lesser marbled fritillary</name>
    <dbReference type="NCBI Taxonomy" id="405034"/>
    <lineage>
        <taxon>Eukaryota</taxon>
        <taxon>Metazoa</taxon>
        <taxon>Ecdysozoa</taxon>
        <taxon>Arthropoda</taxon>
        <taxon>Hexapoda</taxon>
        <taxon>Insecta</taxon>
        <taxon>Pterygota</taxon>
        <taxon>Neoptera</taxon>
        <taxon>Endopterygota</taxon>
        <taxon>Lepidoptera</taxon>
        <taxon>Glossata</taxon>
        <taxon>Ditrysia</taxon>
        <taxon>Papilionoidea</taxon>
        <taxon>Nymphalidae</taxon>
        <taxon>Heliconiinae</taxon>
        <taxon>Argynnini</taxon>
        <taxon>Brenthis</taxon>
    </lineage>
</organism>
<dbReference type="AlphaFoldDB" id="A0A8J9V126"/>
<evidence type="ECO:0000313" key="2">
    <source>
        <dbReference type="Proteomes" id="UP000838878"/>
    </source>
</evidence>
<feature type="non-terminal residue" evidence="1">
    <location>
        <position position="85"/>
    </location>
</feature>
<dbReference type="Proteomes" id="UP000838878">
    <property type="component" value="Chromosome 8"/>
</dbReference>
<name>A0A8J9V126_9NEOP</name>
<evidence type="ECO:0000313" key="1">
    <source>
        <dbReference type="EMBL" id="CAH0729723.1"/>
    </source>
</evidence>
<accession>A0A8J9V126</accession>
<reference evidence="1" key="1">
    <citation type="submission" date="2021-12" db="EMBL/GenBank/DDBJ databases">
        <authorList>
            <person name="Martin H S."/>
        </authorList>
    </citation>
    <scope>NUCLEOTIDE SEQUENCE</scope>
</reference>
<protein>
    <submittedName>
        <fullName evidence="1">Uncharacterized protein</fullName>
    </submittedName>
</protein>
<proteinExistence type="predicted"/>
<dbReference type="OrthoDB" id="7378497at2759"/>